<accession>A0ABT2S8P0</accession>
<evidence type="ECO:0000256" key="1">
    <source>
        <dbReference type="SAM" id="Phobius"/>
    </source>
</evidence>
<keyword evidence="1" id="KW-0472">Membrane</keyword>
<dbReference type="Proteomes" id="UP001207605">
    <property type="component" value="Unassembled WGS sequence"/>
</dbReference>
<proteinExistence type="predicted"/>
<evidence type="ECO:0000313" key="2">
    <source>
        <dbReference type="EMBL" id="MCU6700951.1"/>
    </source>
</evidence>
<sequence>MKKKIKRIVIIVLIILVGIGIFSGVSYYRNSKAKDTTPLETVLEKSSDLTTQKLVITDVFECSKGKVPILTKNNFLVRYQTTVTAGFDVNEAEIKETDNKITVTIPHCTIDEDSIKIKSDDIKIYDTGFAILNVNQDDLLEVVSEAESRAKKQANSSEYGLLDAADANAVNIVRGLFENVADGREVVVEFK</sequence>
<name>A0ABT2S8P0_9FIRM</name>
<evidence type="ECO:0000313" key="3">
    <source>
        <dbReference type="Proteomes" id="UP001207605"/>
    </source>
</evidence>
<reference evidence="2 3" key="1">
    <citation type="journal article" date="2021" name="ISME Commun">
        <title>Automated analysis of genomic sequences facilitates high-throughput and comprehensive description of bacteria.</title>
        <authorList>
            <person name="Hitch T.C.A."/>
        </authorList>
    </citation>
    <scope>NUCLEOTIDE SEQUENCE [LARGE SCALE GENOMIC DNA]</scope>
    <source>
        <strain evidence="2 3">Sanger_02</strain>
    </source>
</reference>
<gene>
    <name evidence="2" type="ORF">OCV65_12010</name>
</gene>
<dbReference type="Pfam" id="PF14014">
    <property type="entry name" value="DUF4230"/>
    <property type="match status" value="1"/>
</dbReference>
<keyword evidence="1" id="KW-0812">Transmembrane</keyword>
<dbReference type="RefSeq" id="WP_262582241.1">
    <property type="nucleotide sequence ID" value="NZ_JAOQJV010000021.1"/>
</dbReference>
<protein>
    <submittedName>
        <fullName evidence="2">DUF4230 domain-containing protein</fullName>
    </submittedName>
</protein>
<keyword evidence="3" id="KW-1185">Reference proteome</keyword>
<organism evidence="2 3">
    <name type="scientific">Dorea ammoniilytica</name>
    <dbReference type="NCBI Taxonomy" id="2981788"/>
    <lineage>
        <taxon>Bacteria</taxon>
        <taxon>Bacillati</taxon>
        <taxon>Bacillota</taxon>
        <taxon>Clostridia</taxon>
        <taxon>Lachnospirales</taxon>
        <taxon>Lachnospiraceae</taxon>
        <taxon>Dorea</taxon>
    </lineage>
</organism>
<keyword evidence="1" id="KW-1133">Transmembrane helix</keyword>
<comment type="caution">
    <text evidence="2">The sequence shown here is derived from an EMBL/GenBank/DDBJ whole genome shotgun (WGS) entry which is preliminary data.</text>
</comment>
<feature type="transmembrane region" description="Helical" evidence="1">
    <location>
        <begin position="7"/>
        <end position="28"/>
    </location>
</feature>
<dbReference type="EMBL" id="JAOQJV010000021">
    <property type="protein sequence ID" value="MCU6700951.1"/>
    <property type="molecule type" value="Genomic_DNA"/>
</dbReference>
<dbReference type="InterPro" id="IPR025324">
    <property type="entry name" value="DUF4230"/>
</dbReference>